<evidence type="ECO:0000256" key="3">
    <source>
        <dbReference type="ARBA" id="ARBA00022723"/>
    </source>
</evidence>
<dbReference type="PANTHER" id="PTHR13778:SF47">
    <property type="entry name" value="LIPOPOLYSACCHARIDE 1,3-GALACTOSYLTRANSFERASE"/>
    <property type="match status" value="1"/>
</dbReference>
<dbReference type="Gene3D" id="3.90.550.10">
    <property type="entry name" value="Spore Coat Polysaccharide Biosynthesis Protein SpsA, Chain A"/>
    <property type="match status" value="1"/>
</dbReference>
<dbReference type="Pfam" id="PF01501">
    <property type="entry name" value="Glyco_transf_8"/>
    <property type="match status" value="1"/>
</dbReference>
<dbReference type="EMBL" id="AWGB01000018">
    <property type="protein sequence ID" value="ESQ91108.1"/>
    <property type="molecule type" value="Genomic_DNA"/>
</dbReference>
<dbReference type="InterPro" id="IPR002495">
    <property type="entry name" value="Glyco_trans_8"/>
</dbReference>
<dbReference type="GO" id="GO:0016757">
    <property type="term" value="F:glycosyltransferase activity"/>
    <property type="evidence" value="ECO:0007669"/>
    <property type="project" value="UniProtKB-KW"/>
</dbReference>
<keyword evidence="1" id="KW-0328">Glycosyltransferase</keyword>
<evidence type="ECO:0000256" key="1">
    <source>
        <dbReference type="ARBA" id="ARBA00022676"/>
    </source>
</evidence>
<gene>
    <name evidence="4" type="ORF">ABENE_10650</name>
</gene>
<dbReference type="PANTHER" id="PTHR13778">
    <property type="entry name" value="GLYCOSYLTRANSFERASE 8 DOMAIN-CONTAINING PROTEIN"/>
    <property type="match status" value="1"/>
</dbReference>
<sequence length="305" mass="34336">MPNCVCYVIDDNYLFPTLLSAYQARLFTPLDTGDVVIVCIAEASAAIDLATSVASRMGIKLLRFGTDAIEHMHPMFGRLFINSLLPEHYQRIAYVDGDTQIAGSLRPLLDVFIPEGHFLAVRDPASLFARISPDWEARTKADRVQAGLSGDYNNYLNTGVLVFDRTSWTNLSAATLQAIRAKGDAFKFGDQDPMNLAVGDKCLYIPNRWNFPGFLIGTEAERAVRPIIYHFMSNPRPWLHSGLPWGRKWQEPYKVMLKTYPELAPLAPKASWGDKLKYHVQQLIKCATEYHKVSTLRESDAILQP</sequence>
<evidence type="ECO:0000313" key="5">
    <source>
        <dbReference type="Proteomes" id="UP000017837"/>
    </source>
</evidence>
<name>V4RIG8_9CAUL</name>
<dbReference type="PATRIC" id="fig|1121022.4.peg.2153"/>
<dbReference type="AlphaFoldDB" id="V4RIG8"/>
<keyword evidence="5" id="KW-1185">Reference proteome</keyword>
<dbReference type="SUPFAM" id="SSF53448">
    <property type="entry name" value="Nucleotide-diphospho-sugar transferases"/>
    <property type="match status" value="1"/>
</dbReference>
<dbReference type="Proteomes" id="UP000017837">
    <property type="component" value="Unassembled WGS sequence"/>
</dbReference>
<dbReference type="OrthoDB" id="5672604at2"/>
<dbReference type="eggNOG" id="COG1442">
    <property type="taxonomic scope" value="Bacteria"/>
</dbReference>
<dbReference type="InterPro" id="IPR029044">
    <property type="entry name" value="Nucleotide-diphossugar_trans"/>
</dbReference>
<protein>
    <recommendedName>
        <fullName evidence="6">Glycosyl transferase</fullName>
    </recommendedName>
</protein>
<comment type="caution">
    <text evidence="4">The sequence shown here is derived from an EMBL/GenBank/DDBJ whole genome shotgun (WGS) entry which is preliminary data.</text>
</comment>
<evidence type="ECO:0000313" key="4">
    <source>
        <dbReference type="EMBL" id="ESQ91108.1"/>
    </source>
</evidence>
<reference evidence="4 5" key="1">
    <citation type="journal article" date="2014" name="Nature">
        <title>Sequential evolution of bacterial morphology by co-option of a developmental regulator.</title>
        <authorList>
            <person name="Jiang C."/>
            <person name="Brown P.J."/>
            <person name="Ducret A."/>
            <person name="Brun Y.V."/>
        </authorList>
    </citation>
    <scope>NUCLEOTIDE SEQUENCE [LARGE SCALE GENOMIC DNA]</scope>
    <source>
        <strain evidence="4 5">DSM 16100</strain>
    </source>
</reference>
<organism evidence="4 5">
    <name type="scientific">Asticcacaulis benevestitus DSM 16100 = ATCC BAA-896</name>
    <dbReference type="NCBI Taxonomy" id="1121022"/>
    <lineage>
        <taxon>Bacteria</taxon>
        <taxon>Pseudomonadati</taxon>
        <taxon>Pseudomonadota</taxon>
        <taxon>Alphaproteobacteria</taxon>
        <taxon>Caulobacterales</taxon>
        <taxon>Caulobacteraceae</taxon>
        <taxon>Asticcacaulis</taxon>
    </lineage>
</organism>
<dbReference type="InterPro" id="IPR050748">
    <property type="entry name" value="Glycosyltrans_8_dom-fam"/>
</dbReference>
<dbReference type="STRING" id="1121022.GCA_000376105_02976"/>
<keyword evidence="2" id="KW-0808">Transferase</keyword>
<accession>V4RIG8</accession>
<proteinExistence type="predicted"/>
<evidence type="ECO:0008006" key="6">
    <source>
        <dbReference type="Google" id="ProtNLM"/>
    </source>
</evidence>
<keyword evidence="3" id="KW-0479">Metal-binding</keyword>
<dbReference type="GO" id="GO:0046872">
    <property type="term" value="F:metal ion binding"/>
    <property type="evidence" value="ECO:0007669"/>
    <property type="project" value="UniProtKB-KW"/>
</dbReference>
<evidence type="ECO:0000256" key="2">
    <source>
        <dbReference type="ARBA" id="ARBA00022679"/>
    </source>
</evidence>